<protein>
    <submittedName>
        <fullName evidence="1">Uncharacterized protein</fullName>
    </submittedName>
</protein>
<proteinExistence type="predicted"/>
<evidence type="ECO:0000313" key="1">
    <source>
        <dbReference type="EMBL" id="KAJ1975299.1"/>
    </source>
</evidence>
<keyword evidence="2" id="KW-1185">Reference proteome</keyword>
<accession>A0A9W8EB74</accession>
<dbReference type="OrthoDB" id="10326381at2759"/>
<dbReference type="AlphaFoldDB" id="A0A9W8EB74"/>
<gene>
    <name evidence="1" type="ORF">H4R34_004390</name>
</gene>
<comment type="caution">
    <text evidence="1">The sequence shown here is derived from an EMBL/GenBank/DDBJ whole genome shotgun (WGS) entry which is preliminary data.</text>
</comment>
<organism evidence="1 2">
    <name type="scientific">Dimargaris verticillata</name>
    <dbReference type="NCBI Taxonomy" id="2761393"/>
    <lineage>
        <taxon>Eukaryota</taxon>
        <taxon>Fungi</taxon>
        <taxon>Fungi incertae sedis</taxon>
        <taxon>Zoopagomycota</taxon>
        <taxon>Kickxellomycotina</taxon>
        <taxon>Dimargaritomycetes</taxon>
        <taxon>Dimargaritales</taxon>
        <taxon>Dimargaritaceae</taxon>
        <taxon>Dimargaris</taxon>
    </lineage>
</organism>
<reference evidence="1" key="1">
    <citation type="submission" date="2022-07" db="EMBL/GenBank/DDBJ databases">
        <title>Phylogenomic reconstructions and comparative analyses of Kickxellomycotina fungi.</title>
        <authorList>
            <person name="Reynolds N.K."/>
            <person name="Stajich J.E."/>
            <person name="Barry K."/>
            <person name="Grigoriev I.V."/>
            <person name="Crous P."/>
            <person name="Smith M.E."/>
        </authorList>
    </citation>
    <scope>NUCLEOTIDE SEQUENCE</scope>
    <source>
        <strain evidence="1">RSA 567</strain>
    </source>
</reference>
<name>A0A9W8EB74_9FUNG</name>
<sequence>MASRPVAFFSGLIVAATAYYAVTTDTLDKLQQSQDRLQAATAHLQREMGASSVQPVRASLTDVLAPTLADRVPQWLSLLREEKQRWATQVLPQAKSSWNAQLQSLADRANGIHIDVANWQWGTDSTPTNSGKRDE</sequence>
<dbReference type="Proteomes" id="UP001151582">
    <property type="component" value="Unassembled WGS sequence"/>
</dbReference>
<dbReference type="EMBL" id="JANBQB010000543">
    <property type="protein sequence ID" value="KAJ1975299.1"/>
    <property type="molecule type" value="Genomic_DNA"/>
</dbReference>
<evidence type="ECO:0000313" key="2">
    <source>
        <dbReference type="Proteomes" id="UP001151582"/>
    </source>
</evidence>